<accession>A0AAD4JRW7</accession>
<gene>
    <name evidence="1" type="ORF">KR093_000839</name>
</gene>
<comment type="caution">
    <text evidence="1">The sequence shown here is derived from an EMBL/GenBank/DDBJ whole genome shotgun (WGS) entry which is preliminary data.</text>
</comment>
<evidence type="ECO:0000313" key="2">
    <source>
        <dbReference type="Proteomes" id="UP001200034"/>
    </source>
</evidence>
<dbReference type="EMBL" id="JAJJHW010003409">
    <property type="protein sequence ID" value="KAH8358538.1"/>
    <property type="molecule type" value="Genomic_DNA"/>
</dbReference>
<reference evidence="1" key="1">
    <citation type="journal article" date="2021" name="Mol. Ecol. Resour.">
        <title>Phylogenomic analyses of the genus Drosophila reveals genomic signals of climate adaptation.</title>
        <authorList>
            <person name="Li F."/>
            <person name="Rane R.V."/>
            <person name="Luria V."/>
            <person name="Xiong Z."/>
            <person name="Chen J."/>
            <person name="Li Z."/>
            <person name="Catullo R.A."/>
            <person name="Griffin P.C."/>
            <person name="Schiffer M."/>
            <person name="Pearce S."/>
            <person name="Lee S.F."/>
            <person name="McElroy K."/>
            <person name="Stocker A."/>
            <person name="Shirriffs J."/>
            <person name="Cockerell F."/>
            <person name="Coppin C."/>
            <person name="Sgro C.M."/>
            <person name="Karger A."/>
            <person name="Cain J.W."/>
            <person name="Weber J.A."/>
            <person name="Santpere G."/>
            <person name="Kirschner M.W."/>
            <person name="Hoffmann A.A."/>
            <person name="Oakeshott J.G."/>
            <person name="Zhang G."/>
        </authorList>
    </citation>
    <scope>NUCLEOTIDE SEQUENCE</scope>
    <source>
        <strain evidence="1">BGI-SZ-2011g</strain>
    </source>
</reference>
<feature type="non-terminal residue" evidence="1">
    <location>
        <position position="1"/>
    </location>
</feature>
<protein>
    <recommendedName>
        <fullName evidence="3">Metallothionein</fullName>
    </recommendedName>
</protein>
<keyword evidence="2" id="KW-1185">Reference proteome</keyword>
<organism evidence="1 2">
    <name type="scientific">Drosophila rubida</name>
    <dbReference type="NCBI Taxonomy" id="30044"/>
    <lineage>
        <taxon>Eukaryota</taxon>
        <taxon>Metazoa</taxon>
        <taxon>Ecdysozoa</taxon>
        <taxon>Arthropoda</taxon>
        <taxon>Hexapoda</taxon>
        <taxon>Insecta</taxon>
        <taxon>Pterygota</taxon>
        <taxon>Neoptera</taxon>
        <taxon>Endopterygota</taxon>
        <taxon>Diptera</taxon>
        <taxon>Brachycera</taxon>
        <taxon>Muscomorpha</taxon>
        <taxon>Ephydroidea</taxon>
        <taxon>Drosophilidae</taxon>
        <taxon>Drosophila</taxon>
    </lineage>
</organism>
<dbReference type="AlphaFoldDB" id="A0AAD4JRW7"/>
<dbReference type="Proteomes" id="UP001200034">
    <property type="component" value="Unassembled WGS sequence"/>
</dbReference>
<sequence length="61" mass="6386">VQHYAECKCTAEKCDESCKCKLPGKCGCNTSKEAEAPGGSCCKKSGCDNGKSEKDCCGDTK</sequence>
<evidence type="ECO:0008006" key="3">
    <source>
        <dbReference type="Google" id="ProtNLM"/>
    </source>
</evidence>
<evidence type="ECO:0000313" key="1">
    <source>
        <dbReference type="EMBL" id="KAH8358538.1"/>
    </source>
</evidence>
<proteinExistence type="predicted"/>
<feature type="non-terminal residue" evidence="1">
    <location>
        <position position="61"/>
    </location>
</feature>
<name>A0AAD4JRW7_9MUSC</name>